<dbReference type="SUPFAM" id="SSF52540">
    <property type="entry name" value="P-loop containing nucleoside triphosphate hydrolases"/>
    <property type="match status" value="2"/>
</dbReference>
<dbReference type="InterPro" id="IPR027417">
    <property type="entry name" value="P-loop_NTPase"/>
</dbReference>
<reference evidence="3 4" key="1">
    <citation type="journal article" date="2024" name="G3 (Bethesda)">
        <title>Genome assembly of Hibiscus sabdariffa L. provides insights into metabolisms of medicinal natural products.</title>
        <authorList>
            <person name="Kim T."/>
        </authorList>
    </citation>
    <scope>NUCLEOTIDE SEQUENCE [LARGE SCALE GENOMIC DNA]</scope>
    <source>
        <strain evidence="3">TK-2024</strain>
        <tissue evidence="3">Old leaves</tissue>
    </source>
</reference>
<dbReference type="Proteomes" id="UP001396334">
    <property type="component" value="Unassembled WGS sequence"/>
</dbReference>
<evidence type="ECO:0000256" key="2">
    <source>
        <dbReference type="ARBA" id="ARBA00022821"/>
    </source>
</evidence>
<accession>A0ABR2TMI0</accession>
<evidence type="ECO:0008006" key="5">
    <source>
        <dbReference type="Google" id="ProtNLM"/>
    </source>
</evidence>
<protein>
    <recommendedName>
        <fullName evidence="5">NB-ARC domain-containing protein</fullName>
    </recommendedName>
</protein>
<sequence length="284" mass="32063">MRDIDERMQNVSCISRTRIGKRVAQMVEQSRFTEALVIDNPSIVAVDFQLEHLEGEITMKADTWNFLMADDEENIANTLGIRALPKLEPERVAILIEELGRRKHIVQVHPLSDKESMNLFLEIADHGVLKISSLEDILRDIVQECDGLPFAIAIITGSMKGVYDVTEWWNALRESNDYIVQVPPPSDEESMNLFLEHVEHGVLKVSSLKDILCDIVQECDELPFAIVVLTRSMKGVYDVAECRNALRELSDHRHKGSAENNGKLRPALKYLDSTAIHVKSSFAG</sequence>
<dbReference type="InterPro" id="IPR050905">
    <property type="entry name" value="Plant_NBS-LRR"/>
</dbReference>
<evidence type="ECO:0000256" key="1">
    <source>
        <dbReference type="ARBA" id="ARBA00022741"/>
    </source>
</evidence>
<dbReference type="Gene3D" id="1.10.8.430">
    <property type="entry name" value="Helical domain of apoptotic protease-activating factors"/>
    <property type="match status" value="2"/>
</dbReference>
<dbReference type="PANTHER" id="PTHR33463:SF212">
    <property type="entry name" value="AND NB-ARC DOMAINS-CONTAINING DISEASE RESISTANCE PROTEIN, PUTATIVE-RELATED"/>
    <property type="match status" value="1"/>
</dbReference>
<dbReference type="EMBL" id="JBBPBN010000005">
    <property type="protein sequence ID" value="KAK9038601.1"/>
    <property type="molecule type" value="Genomic_DNA"/>
</dbReference>
<keyword evidence="1" id="KW-0547">Nucleotide-binding</keyword>
<dbReference type="PANTHER" id="PTHR33463">
    <property type="entry name" value="NB-ARC DOMAIN-CONTAINING PROTEIN-RELATED"/>
    <property type="match status" value="1"/>
</dbReference>
<organism evidence="3 4">
    <name type="scientific">Hibiscus sabdariffa</name>
    <name type="common">roselle</name>
    <dbReference type="NCBI Taxonomy" id="183260"/>
    <lineage>
        <taxon>Eukaryota</taxon>
        <taxon>Viridiplantae</taxon>
        <taxon>Streptophyta</taxon>
        <taxon>Embryophyta</taxon>
        <taxon>Tracheophyta</taxon>
        <taxon>Spermatophyta</taxon>
        <taxon>Magnoliopsida</taxon>
        <taxon>eudicotyledons</taxon>
        <taxon>Gunneridae</taxon>
        <taxon>Pentapetalae</taxon>
        <taxon>rosids</taxon>
        <taxon>malvids</taxon>
        <taxon>Malvales</taxon>
        <taxon>Malvaceae</taxon>
        <taxon>Malvoideae</taxon>
        <taxon>Hibiscus</taxon>
    </lineage>
</organism>
<evidence type="ECO:0000313" key="4">
    <source>
        <dbReference type="Proteomes" id="UP001396334"/>
    </source>
</evidence>
<dbReference type="InterPro" id="IPR042197">
    <property type="entry name" value="Apaf_helical"/>
</dbReference>
<comment type="caution">
    <text evidence="3">The sequence shown here is derived from an EMBL/GenBank/DDBJ whole genome shotgun (WGS) entry which is preliminary data.</text>
</comment>
<keyword evidence="4" id="KW-1185">Reference proteome</keyword>
<keyword evidence="2" id="KW-0611">Plant defense</keyword>
<evidence type="ECO:0000313" key="3">
    <source>
        <dbReference type="EMBL" id="KAK9038601.1"/>
    </source>
</evidence>
<gene>
    <name evidence="3" type="ORF">V6N11_023460</name>
</gene>
<name>A0ABR2TMI0_9ROSI</name>
<proteinExistence type="predicted"/>